<reference evidence="8" key="1">
    <citation type="submission" date="2020-05" db="EMBL/GenBank/DDBJ databases">
        <title>Mycena genomes resolve the evolution of fungal bioluminescence.</title>
        <authorList>
            <person name="Tsai I.J."/>
        </authorList>
    </citation>
    <scope>NUCLEOTIDE SEQUENCE</scope>
    <source>
        <strain evidence="8">CCC161011</strain>
    </source>
</reference>
<keyword evidence="2 4" id="KW-0371">Homeobox</keyword>
<dbReference type="InterPro" id="IPR050460">
    <property type="entry name" value="Distal-less_Homeobox_TF"/>
</dbReference>
<dbReference type="CDD" id="cd00086">
    <property type="entry name" value="homeodomain"/>
    <property type="match status" value="3"/>
</dbReference>
<dbReference type="AlphaFoldDB" id="A0A8H6TX87"/>
<dbReference type="Gene3D" id="1.10.10.60">
    <property type="entry name" value="Homeodomain-like"/>
    <property type="match status" value="3"/>
</dbReference>
<keyword evidence="9" id="KW-1185">Reference proteome</keyword>
<dbReference type="SMART" id="SM00389">
    <property type="entry name" value="HOX"/>
    <property type="match status" value="3"/>
</dbReference>
<comment type="caution">
    <text evidence="8">The sequence shown here is derived from an EMBL/GenBank/DDBJ whole genome shotgun (WGS) entry which is preliminary data.</text>
</comment>
<feature type="region of interest" description="Disordered" evidence="6">
    <location>
        <begin position="322"/>
        <end position="410"/>
    </location>
</feature>
<gene>
    <name evidence="8" type="ORF">MVEN_02626000</name>
</gene>
<feature type="compositionally biased region" description="Basic residues" evidence="6">
    <location>
        <begin position="322"/>
        <end position="332"/>
    </location>
</feature>
<dbReference type="GO" id="GO:0005634">
    <property type="term" value="C:nucleus"/>
    <property type="evidence" value="ECO:0007669"/>
    <property type="project" value="UniProtKB-SubCell"/>
</dbReference>
<dbReference type="PANTHER" id="PTHR24327:SF81">
    <property type="entry name" value="HOMEOTIC PROTEIN DISTAL-LESS-RELATED"/>
    <property type="match status" value="1"/>
</dbReference>
<feature type="DNA-binding region" description="Homeobox" evidence="4">
    <location>
        <begin position="268"/>
        <end position="327"/>
    </location>
</feature>
<dbReference type="GO" id="GO:0000978">
    <property type="term" value="F:RNA polymerase II cis-regulatory region sequence-specific DNA binding"/>
    <property type="evidence" value="ECO:0007669"/>
    <property type="project" value="TreeGrafter"/>
</dbReference>
<evidence type="ECO:0000313" key="9">
    <source>
        <dbReference type="Proteomes" id="UP000620124"/>
    </source>
</evidence>
<dbReference type="OrthoDB" id="6159439at2759"/>
<evidence type="ECO:0000256" key="6">
    <source>
        <dbReference type="SAM" id="MobiDB-lite"/>
    </source>
</evidence>
<evidence type="ECO:0000256" key="4">
    <source>
        <dbReference type="PROSITE-ProRule" id="PRU00108"/>
    </source>
</evidence>
<sequence length="447" mass="49993">MPPLKSSLDKVKKPRHRHSAVQLAALNSLYEQTEHPSLAQRTALAQSLGLGPPQRSSHEAALTTPHNGPPLSPLPYSAVDDDYYYPPTELPVHNQQFRSALHLDQDPRPRNQLSSPIDRSRFISEPHAMDSGPPSRLQIDQLQRIYRINAYPTLDESRAIAERLGMRYQTIVEWFRTQRNLDNLRRSIDDYPTTAASDSIISPISEASEMHSRAYPILPPISTLPPPTSHPSLVGLDGARRLSAITVPEDQYYAAAPTNRSTALSLSARQRRGRPDPFQLNSLRRLLSKTPTPSIEERSALALEIGMDLGKVTNWFRNLRQSARKREKKQRRPGASDDGDDFEPVYLSSTSRSRSETPMSSVERDMDPEYVRERHVGRHGPVHSSDEEEDAQEAVTPSTSPSPAASPARRRLPDLLLEEKPAAMASGSVPYEDALLLLSFHRRAGMV</sequence>
<evidence type="ECO:0000256" key="3">
    <source>
        <dbReference type="ARBA" id="ARBA00023242"/>
    </source>
</evidence>
<dbReference type="InterPro" id="IPR009057">
    <property type="entry name" value="Homeodomain-like_sf"/>
</dbReference>
<keyword evidence="1 4" id="KW-0238">DNA-binding</keyword>
<evidence type="ECO:0000313" key="8">
    <source>
        <dbReference type="EMBL" id="KAF7325410.1"/>
    </source>
</evidence>
<dbReference type="Pfam" id="PF00046">
    <property type="entry name" value="Homeodomain"/>
    <property type="match status" value="3"/>
</dbReference>
<dbReference type="Proteomes" id="UP000620124">
    <property type="component" value="Unassembled WGS sequence"/>
</dbReference>
<feature type="compositionally biased region" description="Polar residues" evidence="6">
    <location>
        <begin position="347"/>
        <end position="360"/>
    </location>
</feature>
<dbReference type="GO" id="GO:0000981">
    <property type="term" value="F:DNA-binding transcription factor activity, RNA polymerase II-specific"/>
    <property type="evidence" value="ECO:0007669"/>
    <property type="project" value="InterPro"/>
</dbReference>
<feature type="compositionally biased region" description="Low complexity" evidence="6">
    <location>
        <begin position="396"/>
        <end position="407"/>
    </location>
</feature>
<proteinExistence type="predicted"/>
<evidence type="ECO:0000259" key="7">
    <source>
        <dbReference type="PROSITE" id="PS50071"/>
    </source>
</evidence>
<dbReference type="InterPro" id="IPR017970">
    <property type="entry name" value="Homeobox_CS"/>
</dbReference>
<accession>A0A8H6TX87</accession>
<protein>
    <submittedName>
        <fullName evidence="8">Homeodomain transcription factor</fullName>
    </submittedName>
</protein>
<feature type="region of interest" description="Disordered" evidence="6">
    <location>
        <begin position="103"/>
        <end position="135"/>
    </location>
</feature>
<feature type="compositionally biased region" description="Basic and acidic residues" evidence="6">
    <location>
        <begin position="118"/>
        <end position="128"/>
    </location>
</feature>
<dbReference type="PANTHER" id="PTHR24327">
    <property type="entry name" value="HOMEOBOX PROTEIN"/>
    <property type="match status" value="1"/>
</dbReference>
<feature type="domain" description="Homeobox" evidence="7">
    <location>
        <begin position="266"/>
        <end position="326"/>
    </location>
</feature>
<dbReference type="PROSITE" id="PS50071">
    <property type="entry name" value="HOMEOBOX_2"/>
    <property type="match status" value="2"/>
</dbReference>
<name>A0A8H6TX87_9AGAR</name>
<feature type="region of interest" description="Disordered" evidence="6">
    <location>
        <begin position="48"/>
        <end position="75"/>
    </location>
</feature>
<comment type="subcellular location">
    <subcellularLocation>
        <location evidence="4 5">Nucleus</location>
    </subcellularLocation>
</comment>
<feature type="domain" description="Homeobox" evidence="7">
    <location>
        <begin position="135"/>
        <end position="179"/>
    </location>
</feature>
<feature type="region of interest" description="Disordered" evidence="6">
    <location>
        <begin position="260"/>
        <end position="291"/>
    </location>
</feature>
<dbReference type="EMBL" id="JACAZI010000050">
    <property type="protein sequence ID" value="KAF7325410.1"/>
    <property type="molecule type" value="Genomic_DNA"/>
</dbReference>
<evidence type="ECO:0000256" key="2">
    <source>
        <dbReference type="ARBA" id="ARBA00023155"/>
    </source>
</evidence>
<evidence type="ECO:0000256" key="5">
    <source>
        <dbReference type="RuleBase" id="RU000682"/>
    </source>
</evidence>
<keyword evidence="3 4" id="KW-0539">Nucleus</keyword>
<dbReference type="PROSITE" id="PS00027">
    <property type="entry name" value="HOMEOBOX_1"/>
    <property type="match status" value="1"/>
</dbReference>
<dbReference type="SUPFAM" id="SSF46689">
    <property type="entry name" value="Homeodomain-like"/>
    <property type="match status" value="3"/>
</dbReference>
<evidence type="ECO:0000256" key="1">
    <source>
        <dbReference type="ARBA" id="ARBA00023125"/>
    </source>
</evidence>
<feature type="DNA-binding region" description="Homeobox" evidence="4">
    <location>
        <begin position="137"/>
        <end position="180"/>
    </location>
</feature>
<dbReference type="InterPro" id="IPR001356">
    <property type="entry name" value="HD"/>
</dbReference>
<feature type="compositionally biased region" description="Basic and acidic residues" evidence="6">
    <location>
        <begin position="362"/>
        <end position="374"/>
    </location>
</feature>
<organism evidence="8 9">
    <name type="scientific">Mycena venus</name>
    <dbReference type="NCBI Taxonomy" id="2733690"/>
    <lineage>
        <taxon>Eukaryota</taxon>
        <taxon>Fungi</taxon>
        <taxon>Dikarya</taxon>
        <taxon>Basidiomycota</taxon>
        <taxon>Agaricomycotina</taxon>
        <taxon>Agaricomycetes</taxon>
        <taxon>Agaricomycetidae</taxon>
        <taxon>Agaricales</taxon>
        <taxon>Marasmiineae</taxon>
        <taxon>Mycenaceae</taxon>
        <taxon>Mycena</taxon>
    </lineage>
</organism>